<evidence type="ECO:0000313" key="3">
    <source>
        <dbReference type="Proteomes" id="UP000466554"/>
    </source>
</evidence>
<accession>A0A7I7TWP4</accession>
<name>A0A7I7TWP4_MYCPF</name>
<protein>
    <submittedName>
        <fullName evidence="2">Uncharacterized protein</fullName>
    </submittedName>
</protein>
<feature type="region of interest" description="Disordered" evidence="1">
    <location>
        <begin position="1"/>
        <end position="30"/>
    </location>
</feature>
<dbReference type="AlphaFoldDB" id="A0A7I7TWP4"/>
<organism evidence="2 3">
    <name type="scientific">Mycolicibacterium parafortuitum</name>
    <name type="common">Mycobacterium parafortuitum</name>
    <dbReference type="NCBI Taxonomy" id="39692"/>
    <lineage>
        <taxon>Bacteria</taxon>
        <taxon>Bacillati</taxon>
        <taxon>Actinomycetota</taxon>
        <taxon>Actinomycetes</taxon>
        <taxon>Mycobacteriales</taxon>
        <taxon>Mycobacteriaceae</taxon>
        <taxon>Mycolicibacterium</taxon>
    </lineage>
</organism>
<gene>
    <name evidence="2" type="ORF">MPRF_02530</name>
</gene>
<dbReference type="Proteomes" id="UP000466554">
    <property type="component" value="Chromosome"/>
</dbReference>
<dbReference type="EMBL" id="AP022598">
    <property type="protein sequence ID" value="BBY73354.1"/>
    <property type="molecule type" value="Genomic_DNA"/>
</dbReference>
<feature type="compositionally biased region" description="Low complexity" evidence="1">
    <location>
        <begin position="1"/>
        <end position="16"/>
    </location>
</feature>
<evidence type="ECO:0000313" key="2">
    <source>
        <dbReference type="EMBL" id="BBY73354.1"/>
    </source>
</evidence>
<proteinExistence type="predicted"/>
<evidence type="ECO:0000256" key="1">
    <source>
        <dbReference type="SAM" id="MobiDB-lite"/>
    </source>
</evidence>
<sequence>MTGTARAGGADDATTGISTAHTAKKHAPTHRIRKCYVDHTGPVGRGAIRITNTAAHRAKRWAAG</sequence>
<reference evidence="2 3" key="1">
    <citation type="journal article" date="2019" name="Emerg. Microbes Infect.">
        <title>Comprehensive subspecies identification of 175 nontuberculous mycobacteria species based on 7547 genomic profiles.</title>
        <authorList>
            <person name="Matsumoto Y."/>
            <person name="Kinjo T."/>
            <person name="Motooka D."/>
            <person name="Nabeya D."/>
            <person name="Jung N."/>
            <person name="Uechi K."/>
            <person name="Horii T."/>
            <person name="Iida T."/>
            <person name="Fujita J."/>
            <person name="Nakamura S."/>
        </authorList>
    </citation>
    <scope>NUCLEOTIDE SEQUENCE [LARGE SCALE GENOMIC DNA]</scope>
    <source>
        <strain evidence="2 3">JCM 6367</strain>
    </source>
</reference>